<keyword evidence="3 5" id="KW-0067">ATP-binding</keyword>
<dbReference type="Proteomes" id="UP000586947">
    <property type="component" value="Unassembled WGS sequence"/>
</dbReference>
<reference evidence="5 6" key="1">
    <citation type="submission" date="2020-08" db="EMBL/GenBank/DDBJ databases">
        <title>Sequencing the genomes of 1000 actinobacteria strains.</title>
        <authorList>
            <person name="Klenk H.-P."/>
        </authorList>
    </citation>
    <scope>NUCLEOTIDE SEQUENCE [LARGE SCALE GENOMIC DNA]</scope>
    <source>
        <strain evidence="5 6">DSM 103125</strain>
    </source>
</reference>
<dbReference type="GO" id="GO:0005524">
    <property type="term" value="F:ATP binding"/>
    <property type="evidence" value="ECO:0007669"/>
    <property type="project" value="UniProtKB-KW"/>
</dbReference>
<dbReference type="CDD" id="cd03219">
    <property type="entry name" value="ABC_Mj1267_LivG_branched"/>
    <property type="match status" value="1"/>
</dbReference>
<dbReference type="SUPFAM" id="SSF52540">
    <property type="entry name" value="P-loop containing nucleoside triphosphate hydrolases"/>
    <property type="match status" value="1"/>
</dbReference>
<comment type="caution">
    <text evidence="5">The sequence shown here is derived from an EMBL/GenBank/DDBJ whole genome shotgun (WGS) entry which is preliminary data.</text>
</comment>
<feature type="domain" description="ABC transporter" evidence="4">
    <location>
        <begin position="24"/>
        <end position="307"/>
    </location>
</feature>
<evidence type="ECO:0000256" key="1">
    <source>
        <dbReference type="ARBA" id="ARBA00022448"/>
    </source>
</evidence>
<keyword evidence="2" id="KW-0547">Nucleotide-binding</keyword>
<evidence type="ECO:0000259" key="4">
    <source>
        <dbReference type="PROSITE" id="PS50893"/>
    </source>
</evidence>
<name>A0A840VI00_9ACTN</name>
<dbReference type="EMBL" id="JACHDP010000001">
    <property type="protein sequence ID" value="MBB5476502.1"/>
    <property type="molecule type" value="Genomic_DNA"/>
</dbReference>
<evidence type="ECO:0000256" key="2">
    <source>
        <dbReference type="ARBA" id="ARBA00022741"/>
    </source>
</evidence>
<dbReference type="GO" id="GO:1903806">
    <property type="term" value="P:L-isoleucine import across plasma membrane"/>
    <property type="evidence" value="ECO:0007669"/>
    <property type="project" value="TreeGrafter"/>
</dbReference>
<accession>A0A840VI00</accession>
<dbReference type="RefSeq" id="WP_221309707.1">
    <property type="nucleotide sequence ID" value="NZ_BMNF01000003.1"/>
</dbReference>
<dbReference type="GO" id="GO:0015808">
    <property type="term" value="P:L-alanine transport"/>
    <property type="evidence" value="ECO:0007669"/>
    <property type="project" value="TreeGrafter"/>
</dbReference>
<dbReference type="PANTHER" id="PTHR45772:SF7">
    <property type="entry name" value="AMINO ACID ABC TRANSPORTER ATP-BINDING PROTEIN"/>
    <property type="match status" value="1"/>
</dbReference>
<dbReference type="GO" id="GO:0042941">
    <property type="term" value="P:D-alanine transmembrane transport"/>
    <property type="evidence" value="ECO:0007669"/>
    <property type="project" value="TreeGrafter"/>
</dbReference>
<dbReference type="SMART" id="SM00382">
    <property type="entry name" value="AAA"/>
    <property type="match status" value="1"/>
</dbReference>
<keyword evidence="1" id="KW-0813">Transport</keyword>
<dbReference type="GO" id="GO:0015188">
    <property type="term" value="F:L-isoleucine transmembrane transporter activity"/>
    <property type="evidence" value="ECO:0007669"/>
    <property type="project" value="TreeGrafter"/>
</dbReference>
<dbReference type="GO" id="GO:0005886">
    <property type="term" value="C:plasma membrane"/>
    <property type="evidence" value="ECO:0007669"/>
    <property type="project" value="TreeGrafter"/>
</dbReference>
<dbReference type="InterPro" id="IPR032823">
    <property type="entry name" value="BCA_ABC_TP_C"/>
</dbReference>
<dbReference type="PANTHER" id="PTHR45772">
    <property type="entry name" value="CONSERVED COMPONENT OF ABC TRANSPORTER FOR NATURAL AMINO ACIDS-RELATED"/>
    <property type="match status" value="1"/>
</dbReference>
<protein>
    <submittedName>
        <fullName evidence="5">Branched-chain amino acid transport system ATP-binding protein</fullName>
    </submittedName>
</protein>
<dbReference type="GO" id="GO:0016887">
    <property type="term" value="F:ATP hydrolysis activity"/>
    <property type="evidence" value="ECO:0007669"/>
    <property type="project" value="InterPro"/>
</dbReference>
<gene>
    <name evidence="5" type="ORF">HNR20_001007</name>
</gene>
<dbReference type="GO" id="GO:0005304">
    <property type="term" value="F:L-valine transmembrane transporter activity"/>
    <property type="evidence" value="ECO:0007669"/>
    <property type="project" value="TreeGrafter"/>
</dbReference>
<dbReference type="Pfam" id="PF12399">
    <property type="entry name" value="BCA_ABC_TP_C"/>
    <property type="match status" value="1"/>
</dbReference>
<dbReference type="AlphaFoldDB" id="A0A840VI00"/>
<dbReference type="InterPro" id="IPR051120">
    <property type="entry name" value="ABC_AA/LPS_Transport"/>
</dbReference>
<proteinExistence type="predicted"/>
<evidence type="ECO:0000256" key="3">
    <source>
        <dbReference type="ARBA" id="ARBA00022840"/>
    </source>
</evidence>
<keyword evidence="6" id="KW-1185">Reference proteome</keyword>
<evidence type="ECO:0000313" key="5">
    <source>
        <dbReference type="EMBL" id="MBB5476502.1"/>
    </source>
</evidence>
<sequence length="313" mass="34494">MSDQTTRTATPKIPTQPGPRSVLLEVDDVTLRFGGVVALDKINFQIYEGEILGLIGPNGAGKTTSFNVMTGVYKPTSGAVRFRGQKVTGRKPHQISQLGISRTFQNIRLFPEMTALENVMVGTDSRHKTSVPGALFRLYRVRPKPEELPQVTAASGIVRTWQQVRLSAAKIFGLSRHILEERAAESKALELLRFVGIADRANDEARNLPYGYQRRLEIARALATEPKLICLDEPAAGFNPAEKEELLTLIRKIRDMGLTVLLIEHDMRLVMGVTDRIVVLEFGRKIAEGAPAEVSRDPKVIAAYLGEPADDAA</sequence>
<evidence type="ECO:0000313" key="6">
    <source>
        <dbReference type="Proteomes" id="UP000586947"/>
    </source>
</evidence>
<dbReference type="InterPro" id="IPR003439">
    <property type="entry name" value="ABC_transporter-like_ATP-bd"/>
</dbReference>
<dbReference type="InterPro" id="IPR027417">
    <property type="entry name" value="P-loop_NTPase"/>
</dbReference>
<dbReference type="Pfam" id="PF00005">
    <property type="entry name" value="ABC_tran"/>
    <property type="match status" value="1"/>
</dbReference>
<dbReference type="GO" id="GO:1903805">
    <property type="term" value="P:L-valine import across plasma membrane"/>
    <property type="evidence" value="ECO:0007669"/>
    <property type="project" value="TreeGrafter"/>
</dbReference>
<dbReference type="Gene3D" id="3.40.50.300">
    <property type="entry name" value="P-loop containing nucleotide triphosphate hydrolases"/>
    <property type="match status" value="1"/>
</dbReference>
<dbReference type="GO" id="GO:0015192">
    <property type="term" value="F:L-phenylalanine transmembrane transporter activity"/>
    <property type="evidence" value="ECO:0007669"/>
    <property type="project" value="TreeGrafter"/>
</dbReference>
<organism evidence="5 6">
    <name type="scientific">Micromonospora parathelypteridis</name>
    <dbReference type="NCBI Taxonomy" id="1839617"/>
    <lineage>
        <taxon>Bacteria</taxon>
        <taxon>Bacillati</taxon>
        <taxon>Actinomycetota</taxon>
        <taxon>Actinomycetes</taxon>
        <taxon>Micromonosporales</taxon>
        <taxon>Micromonosporaceae</taxon>
        <taxon>Micromonospora</taxon>
    </lineage>
</organism>
<dbReference type="InterPro" id="IPR003593">
    <property type="entry name" value="AAA+_ATPase"/>
</dbReference>
<dbReference type="PROSITE" id="PS50893">
    <property type="entry name" value="ABC_TRANSPORTER_2"/>
    <property type="match status" value="1"/>
</dbReference>